<dbReference type="NCBIfam" id="TIGR00152">
    <property type="entry name" value="dephospho-CoA kinase"/>
    <property type="match status" value="1"/>
</dbReference>
<dbReference type="Gene3D" id="3.40.50.300">
    <property type="entry name" value="P-loop containing nucleotide triphosphate hydrolases"/>
    <property type="match status" value="1"/>
</dbReference>
<proteinExistence type="inferred from homology"/>
<evidence type="ECO:0000256" key="1">
    <source>
        <dbReference type="ARBA" id="ARBA00009018"/>
    </source>
</evidence>
<feature type="binding site" evidence="8">
    <location>
        <begin position="11"/>
        <end position="16"/>
    </location>
    <ligand>
        <name>ATP</name>
        <dbReference type="ChEBI" id="CHEBI:30616"/>
    </ligand>
</feature>
<dbReference type="FunFam" id="3.40.50.300:FF:000991">
    <property type="entry name" value="Dephospho-CoA kinase"/>
    <property type="match status" value="1"/>
</dbReference>
<keyword evidence="3 8" id="KW-0808">Transferase</keyword>
<keyword evidence="7 8" id="KW-0173">Coenzyme A biosynthesis</keyword>
<evidence type="ECO:0000256" key="3">
    <source>
        <dbReference type="ARBA" id="ARBA00022679"/>
    </source>
</evidence>
<evidence type="ECO:0000256" key="8">
    <source>
        <dbReference type="HAMAP-Rule" id="MF_00376"/>
    </source>
</evidence>
<dbReference type="SUPFAM" id="SSF52540">
    <property type="entry name" value="P-loop containing nucleoside triphosphate hydrolases"/>
    <property type="match status" value="1"/>
</dbReference>
<dbReference type="AlphaFoldDB" id="A0A9X2KLG3"/>
<dbReference type="HAMAP" id="MF_00376">
    <property type="entry name" value="Dephospho_CoA_kinase"/>
    <property type="match status" value="1"/>
</dbReference>
<dbReference type="GO" id="GO:0005524">
    <property type="term" value="F:ATP binding"/>
    <property type="evidence" value="ECO:0007669"/>
    <property type="project" value="UniProtKB-UniRule"/>
</dbReference>
<evidence type="ECO:0000256" key="6">
    <source>
        <dbReference type="ARBA" id="ARBA00022840"/>
    </source>
</evidence>
<dbReference type="GO" id="GO:0015937">
    <property type="term" value="P:coenzyme A biosynthetic process"/>
    <property type="evidence" value="ECO:0007669"/>
    <property type="project" value="UniProtKB-UniRule"/>
</dbReference>
<comment type="subcellular location">
    <subcellularLocation>
        <location evidence="8">Cytoplasm</location>
    </subcellularLocation>
</comment>
<dbReference type="EMBL" id="JANAFB010000019">
    <property type="protein sequence ID" value="MCP3426131.1"/>
    <property type="molecule type" value="Genomic_DNA"/>
</dbReference>
<reference evidence="10" key="1">
    <citation type="submission" date="2022-06" db="EMBL/GenBank/DDBJ databases">
        <title>Rothia sp. isolated from sandalwood seedling.</title>
        <authorList>
            <person name="Tuikhar N."/>
            <person name="Kirdat K."/>
            <person name="Thorat V."/>
            <person name="Swetha P."/>
            <person name="Padma S."/>
            <person name="Sundararaj R."/>
            <person name="Yadav A."/>
        </authorList>
    </citation>
    <scope>NUCLEOTIDE SEQUENCE</scope>
    <source>
        <strain evidence="10">AR01</strain>
    </source>
</reference>
<sequence length="212" mass="22341">MLHIGLTGGIGAGKSTVAGLLAGHGAVVIDADRISRELMAPGSPLLAEVADEFGAGVVRPDGALDRSALARLVFGDEEARQVLNSIVHPAVREEAARQWEEAPTRPGFRGVVVEDIPLLAESGQADRFDGVVVVEAAERIRVERLVGQRGMAEDDARARIAAQASDAERREIATWVIDNSGAPEETEAGVERLWAELRTRAGGAADSPSGRP</sequence>
<evidence type="ECO:0000313" key="10">
    <source>
        <dbReference type="EMBL" id="MCP3426131.1"/>
    </source>
</evidence>
<comment type="similarity">
    <text evidence="1 8">Belongs to the CoaE family.</text>
</comment>
<keyword evidence="5 8" id="KW-0418">Kinase</keyword>
<keyword evidence="2 8" id="KW-0963">Cytoplasm</keyword>
<keyword evidence="11" id="KW-1185">Reference proteome</keyword>
<dbReference type="CDD" id="cd02022">
    <property type="entry name" value="DPCK"/>
    <property type="match status" value="1"/>
</dbReference>
<evidence type="ECO:0000256" key="7">
    <source>
        <dbReference type="ARBA" id="ARBA00022993"/>
    </source>
</evidence>
<accession>A0A9X2KLG3</accession>
<comment type="function">
    <text evidence="8">Catalyzes the phosphorylation of the 3'-hydroxyl group of dephosphocoenzyme A to form coenzyme A.</text>
</comment>
<evidence type="ECO:0000256" key="2">
    <source>
        <dbReference type="ARBA" id="ARBA00022490"/>
    </source>
</evidence>
<dbReference type="InterPro" id="IPR027417">
    <property type="entry name" value="P-loop_NTPase"/>
</dbReference>
<organism evidence="10 11">
    <name type="scientific">Rothia santali</name>
    <dbReference type="NCBI Taxonomy" id="2949643"/>
    <lineage>
        <taxon>Bacteria</taxon>
        <taxon>Bacillati</taxon>
        <taxon>Actinomycetota</taxon>
        <taxon>Actinomycetes</taxon>
        <taxon>Micrococcales</taxon>
        <taxon>Micrococcaceae</taxon>
        <taxon>Rothia</taxon>
    </lineage>
</organism>
<dbReference type="GO" id="GO:0004140">
    <property type="term" value="F:dephospho-CoA kinase activity"/>
    <property type="evidence" value="ECO:0007669"/>
    <property type="project" value="UniProtKB-UniRule"/>
</dbReference>
<dbReference type="InterPro" id="IPR001977">
    <property type="entry name" value="Depp_CoAkinase"/>
</dbReference>
<protein>
    <recommendedName>
        <fullName evidence="8 9">Dephospho-CoA kinase</fullName>
        <ecNumber evidence="8 9">2.7.1.24</ecNumber>
    </recommendedName>
    <alternativeName>
        <fullName evidence="8">Dephosphocoenzyme A kinase</fullName>
    </alternativeName>
</protein>
<keyword evidence="6 8" id="KW-0067">ATP-binding</keyword>
<comment type="pathway">
    <text evidence="8">Cofactor biosynthesis; coenzyme A biosynthesis; CoA from (R)-pantothenate: step 5/5.</text>
</comment>
<gene>
    <name evidence="8 10" type="primary">coaE</name>
    <name evidence="10" type="ORF">NBM05_08960</name>
</gene>
<evidence type="ECO:0000256" key="5">
    <source>
        <dbReference type="ARBA" id="ARBA00022777"/>
    </source>
</evidence>
<keyword evidence="4 8" id="KW-0547">Nucleotide-binding</keyword>
<dbReference type="GO" id="GO:0005737">
    <property type="term" value="C:cytoplasm"/>
    <property type="evidence" value="ECO:0007669"/>
    <property type="project" value="UniProtKB-SubCell"/>
</dbReference>
<dbReference type="Pfam" id="PF01121">
    <property type="entry name" value="CoaE"/>
    <property type="match status" value="1"/>
</dbReference>
<evidence type="ECO:0000256" key="9">
    <source>
        <dbReference type="NCBIfam" id="TIGR00152"/>
    </source>
</evidence>
<dbReference type="Proteomes" id="UP001139502">
    <property type="component" value="Unassembled WGS sequence"/>
</dbReference>
<comment type="catalytic activity">
    <reaction evidence="8">
        <text>3'-dephospho-CoA + ATP = ADP + CoA + H(+)</text>
        <dbReference type="Rhea" id="RHEA:18245"/>
        <dbReference type="ChEBI" id="CHEBI:15378"/>
        <dbReference type="ChEBI" id="CHEBI:30616"/>
        <dbReference type="ChEBI" id="CHEBI:57287"/>
        <dbReference type="ChEBI" id="CHEBI:57328"/>
        <dbReference type="ChEBI" id="CHEBI:456216"/>
        <dbReference type="EC" id="2.7.1.24"/>
    </reaction>
</comment>
<evidence type="ECO:0000256" key="4">
    <source>
        <dbReference type="ARBA" id="ARBA00022741"/>
    </source>
</evidence>
<dbReference type="EC" id="2.7.1.24" evidence="8 9"/>
<dbReference type="PROSITE" id="PS51219">
    <property type="entry name" value="DPCK"/>
    <property type="match status" value="1"/>
</dbReference>
<dbReference type="PANTHER" id="PTHR10695:SF46">
    <property type="entry name" value="BIFUNCTIONAL COENZYME A SYNTHASE-RELATED"/>
    <property type="match status" value="1"/>
</dbReference>
<comment type="caution">
    <text evidence="10">The sequence shown here is derived from an EMBL/GenBank/DDBJ whole genome shotgun (WGS) entry which is preliminary data.</text>
</comment>
<dbReference type="PANTHER" id="PTHR10695">
    <property type="entry name" value="DEPHOSPHO-COA KINASE-RELATED"/>
    <property type="match status" value="1"/>
</dbReference>
<evidence type="ECO:0000313" key="11">
    <source>
        <dbReference type="Proteomes" id="UP001139502"/>
    </source>
</evidence>
<dbReference type="RefSeq" id="WP_254166648.1">
    <property type="nucleotide sequence ID" value="NZ_JANAFB010000019.1"/>
</dbReference>
<name>A0A9X2KLG3_9MICC</name>
<dbReference type="NCBIfam" id="NF002879">
    <property type="entry name" value="PRK03333.1"/>
    <property type="match status" value="1"/>
</dbReference>